<dbReference type="Gene3D" id="1.10.1520.10">
    <property type="entry name" value="Ribonuclease III domain"/>
    <property type="match status" value="2"/>
</dbReference>
<evidence type="ECO:0000259" key="11">
    <source>
        <dbReference type="PROSITE" id="PS51192"/>
    </source>
</evidence>
<feature type="domain" description="Dicer dsRNA-binding fold" evidence="13">
    <location>
        <begin position="546"/>
        <end position="640"/>
    </location>
</feature>
<accession>A0ABR3SA24</accession>
<evidence type="ECO:0000313" key="15">
    <source>
        <dbReference type="Proteomes" id="UP001521116"/>
    </source>
</evidence>
<dbReference type="PANTHER" id="PTHR14950:SF37">
    <property type="entry name" value="ENDORIBONUCLEASE DICER"/>
    <property type="match status" value="1"/>
</dbReference>
<dbReference type="InterPro" id="IPR011545">
    <property type="entry name" value="DEAD/DEAH_box_helicase_dom"/>
</dbReference>
<keyword evidence="7" id="KW-0051">Antiviral defense</keyword>
<dbReference type="Pfam" id="PF00636">
    <property type="entry name" value="Ribonuclease_3"/>
    <property type="match status" value="2"/>
</dbReference>
<evidence type="ECO:0000256" key="3">
    <source>
        <dbReference type="ARBA" id="ARBA00022741"/>
    </source>
</evidence>
<dbReference type="PROSITE" id="PS51192">
    <property type="entry name" value="HELICASE_ATP_BIND_1"/>
    <property type="match status" value="1"/>
</dbReference>
<evidence type="ECO:0000256" key="7">
    <source>
        <dbReference type="ARBA" id="ARBA00023118"/>
    </source>
</evidence>
<sequence>MDSPDGGPGFFRLRSYQAEMVEESLKQNVIVALVWFIAPTVTLCHQQSCLFEKYLPAYQLRFLSGNDNVDRWTDQSVWDAILRNIRVVISTPAVLLDALTHGFVKLSKIALLIFDEAHMCRGNHPASAIMQNFYHPLMLSGQRDQLPKILGLTASPVVSAKADGLEVIERSLNAIAKTPKINRTELLRFTHRPELVQLKYLARYLGPSHGPPILSTLADVYHGYNILNDPYIISLRQKAFDTTDETRANVQRELEKLLTNRKTYIHEQLKKLYTRALGIFNDLGEPATEFYIRSCIVKFDVFLAKSSHLLFDWSEKEGNNLHDMLSLVAASQPISPNLDVHENLSPKMYALIDLLLSEAKEGFTGIIFVEQRATVAAMDHVLSNHPQLRELFNVGTFVGTSMTVHRKSHLGIGDLVEVKHQQQTLDDFRAGKKNLIVATSVLEEGIDVSNCHIVICYEPPKNLKSFIQRRGRARKQDSKFVIMLPEDSTLAQSPGKWLDLEEQMKEAYLNDLREVQAAEEREQLDEEGDDTYRCESTGALLTLDNAMQHLYHFCAILGGGQHVDLRPRFSFADVSADLITATVTLPTSVDAKIRQHRGVSAWKTERAARRDAAFQAYVALHKAGLVNDNLLPLLNDQDDEPDFGIIDKRPAMVQVAPHIDPWLPVAKTISEELPSTLWYRTRISILVEAQPVSFVVLLPQPTLKVPDFVLHWNESIRYTLTSEPMEPVHLSADEVKQLQCSTRALLYSIFGSRMTEERYDFLYLIATYDVSRVNQLGAFANECRPALEVYAELQAGLEPTIGILRQKGTEQHLLIFRSFQTVEVVDMTTDGPPAENGDESLIHIVYSGFPKRRDFLHPMRDTAQHGMYSKEHILPACDFLIDSSPASYSIFTAFLPSVLHRFELFLTVQQLCETALKPIGFVDHEMVLRAITASSTNEQDYQRLEFLGDTILKYSTAVQLMAEHLQWPESYLTERKDRIVSNGSLAKASRRVGLDKFIFTKSFTGAKWRPRYVHDVLTLAAVENPEKRPISTKILADVVESLIGTAYVEGGMLKAHRCISTFLTSVPWRPLHECRNILSIQAASEHASAPPLHLESVEELIGYTFTNKYLLLEALTHPSFTSYREAATSSYQRLEFLGDAVLDYLVSRRLYAHRNPAPPNAAYALPPRGHAASELPHGTLHSIRSALVNASFLAFLCMEATLLEPRAAVAFTPQPHSTTALGTATPVPAPPSARALHHFMRHSAPTLQAASAAAAARHAARREAIWAALRGAARYPWPALAAVGAEKFFSDVVEAVLGAVFVDSAGTEGEGGGMEACEAFLVRLGLVGVLERVLRDGVDTLHPRLELGRLAGSEKVVWGWGEGEGVEKDGRENDGGENEDEGQGGGKAGGVVRCRVGIGERWVGEWVEGPSRLAAQTEAADWAVLTLRAEKAARKVGVMQDDEEGGLEGESADDDKSESEVDQAMSGVETEVGQDVIMGET</sequence>
<feature type="compositionally biased region" description="Basic and acidic residues" evidence="9">
    <location>
        <begin position="1365"/>
        <end position="1374"/>
    </location>
</feature>
<feature type="domain" description="RNase III" evidence="10">
    <location>
        <begin position="933"/>
        <end position="1051"/>
    </location>
</feature>
<evidence type="ECO:0000256" key="1">
    <source>
        <dbReference type="ARBA" id="ARBA00022721"/>
    </source>
</evidence>
<dbReference type="CDD" id="cd00593">
    <property type="entry name" value="RIBOc"/>
    <property type="match status" value="2"/>
</dbReference>
<protein>
    <submittedName>
        <fullName evidence="14">Dicer-like protein 2</fullName>
    </submittedName>
</protein>
<keyword evidence="4" id="KW-0378">Hydrolase</keyword>
<dbReference type="Pfam" id="PF00270">
    <property type="entry name" value="DEAD"/>
    <property type="match status" value="1"/>
</dbReference>
<keyword evidence="8" id="KW-0694">RNA-binding</keyword>
<name>A0ABR3SA24_9PEZI</name>
<comment type="similarity">
    <text evidence="8">Belongs to the helicase family. Dicer subfamily.</text>
</comment>
<dbReference type="EMBL" id="JAJVDC020000389">
    <property type="protein sequence ID" value="KAL1614444.1"/>
    <property type="molecule type" value="Genomic_DNA"/>
</dbReference>
<evidence type="ECO:0000256" key="4">
    <source>
        <dbReference type="ARBA" id="ARBA00022801"/>
    </source>
</evidence>
<dbReference type="CDD" id="cd18802">
    <property type="entry name" value="SF2_C_dicer"/>
    <property type="match status" value="1"/>
</dbReference>
<feature type="domain" description="Helicase C-terminal" evidence="12">
    <location>
        <begin position="351"/>
        <end position="513"/>
    </location>
</feature>
<keyword evidence="1" id="KW-0930">Antiviral protein</keyword>
<keyword evidence="2" id="KW-0677">Repeat</keyword>
<feature type="region of interest" description="Disordered" evidence="9">
    <location>
        <begin position="1361"/>
        <end position="1389"/>
    </location>
</feature>
<keyword evidence="5" id="KW-0347">Helicase</keyword>
<dbReference type="Proteomes" id="UP001521116">
    <property type="component" value="Unassembled WGS sequence"/>
</dbReference>
<evidence type="ECO:0000256" key="9">
    <source>
        <dbReference type="SAM" id="MobiDB-lite"/>
    </source>
</evidence>
<dbReference type="Pfam" id="PF03368">
    <property type="entry name" value="Dicer_dimer"/>
    <property type="match status" value="1"/>
</dbReference>
<keyword evidence="3" id="KW-0547">Nucleotide-binding</keyword>
<evidence type="ECO:0000259" key="12">
    <source>
        <dbReference type="PROSITE" id="PS51194"/>
    </source>
</evidence>
<evidence type="ECO:0000256" key="2">
    <source>
        <dbReference type="ARBA" id="ARBA00022737"/>
    </source>
</evidence>
<dbReference type="SUPFAM" id="SSF52540">
    <property type="entry name" value="P-loop containing nucleoside triphosphate hydrolases"/>
    <property type="match status" value="1"/>
</dbReference>
<dbReference type="InterPro" id="IPR000999">
    <property type="entry name" value="RNase_III_dom"/>
</dbReference>
<feature type="domain" description="RNase III" evidence="10">
    <location>
        <begin position="1094"/>
        <end position="1151"/>
    </location>
</feature>
<dbReference type="InterPro" id="IPR014001">
    <property type="entry name" value="Helicase_ATP-bd"/>
</dbReference>
<dbReference type="SUPFAM" id="SSF69065">
    <property type="entry name" value="RNase III domain-like"/>
    <property type="match status" value="2"/>
</dbReference>
<dbReference type="Pfam" id="PF00271">
    <property type="entry name" value="Helicase_C"/>
    <property type="match status" value="1"/>
</dbReference>
<dbReference type="SMART" id="SM00487">
    <property type="entry name" value="DEXDc"/>
    <property type="match status" value="1"/>
</dbReference>
<dbReference type="Gene3D" id="3.40.50.300">
    <property type="entry name" value="P-loop containing nucleotide triphosphate hydrolases"/>
    <property type="match status" value="2"/>
</dbReference>
<evidence type="ECO:0000259" key="10">
    <source>
        <dbReference type="PROSITE" id="PS50142"/>
    </source>
</evidence>
<organism evidence="14 15">
    <name type="scientific">Neofusicoccum ribis</name>
    <dbReference type="NCBI Taxonomy" id="45134"/>
    <lineage>
        <taxon>Eukaryota</taxon>
        <taxon>Fungi</taxon>
        <taxon>Dikarya</taxon>
        <taxon>Ascomycota</taxon>
        <taxon>Pezizomycotina</taxon>
        <taxon>Dothideomycetes</taxon>
        <taxon>Dothideomycetes incertae sedis</taxon>
        <taxon>Botryosphaeriales</taxon>
        <taxon>Botryosphaeriaceae</taxon>
        <taxon>Neofusicoccum</taxon>
    </lineage>
</organism>
<dbReference type="SMART" id="SM00490">
    <property type="entry name" value="HELICc"/>
    <property type="match status" value="1"/>
</dbReference>
<dbReference type="InterPro" id="IPR027417">
    <property type="entry name" value="P-loop_NTPase"/>
</dbReference>
<evidence type="ECO:0000256" key="5">
    <source>
        <dbReference type="ARBA" id="ARBA00022806"/>
    </source>
</evidence>
<evidence type="ECO:0000313" key="14">
    <source>
        <dbReference type="EMBL" id="KAL1614444.1"/>
    </source>
</evidence>
<evidence type="ECO:0000256" key="6">
    <source>
        <dbReference type="ARBA" id="ARBA00022840"/>
    </source>
</evidence>
<reference evidence="14 15" key="1">
    <citation type="submission" date="2024-02" db="EMBL/GenBank/DDBJ databases">
        <title>De novo assembly and annotation of 12 fungi associated with fruit tree decline syndrome in Ontario, Canada.</title>
        <authorList>
            <person name="Sulman M."/>
            <person name="Ellouze W."/>
            <person name="Ilyukhin E."/>
        </authorList>
    </citation>
    <scope>NUCLEOTIDE SEQUENCE [LARGE SCALE GENOMIC DNA]</scope>
    <source>
        <strain evidence="14 15">M1-105</strain>
    </source>
</reference>
<feature type="domain" description="Helicase ATP-binding" evidence="11">
    <location>
        <begin position="34"/>
        <end position="174"/>
    </location>
</feature>
<gene>
    <name evidence="14" type="primary">dcl2</name>
    <name evidence="14" type="ORF">SLS56_012101</name>
</gene>
<comment type="caution">
    <text evidence="14">The sequence shown here is derived from an EMBL/GenBank/DDBJ whole genome shotgun (WGS) entry which is preliminary data.</text>
</comment>
<dbReference type="SMART" id="SM00535">
    <property type="entry name" value="RIBOc"/>
    <property type="match status" value="2"/>
</dbReference>
<dbReference type="PROSITE" id="PS50142">
    <property type="entry name" value="RNASE_3_2"/>
    <property type="match status" value="2"/>
</dbReference>
<dbReference type="PROSITE" id="PS51327">
    <property type="entry name" value="DICER_DSRBF"/>
    <property type="match status" value="1"/>
</dbReference>
<dbReference type="Gene3D" id="3.30.160.380">
    <property type="entry name" value="Dicer dimerisation domain"/>
    <property type="match status" value="1"/>
</dbReference>
<dbReference type="InterPro" id="IPR005034">
    <property type="entry name" value="Dicer_dimerisation"/>
</dbReference>
<proteinExistence type="inferred from homology"/>
<keyword evidence="15" id="KW-1185">Reference proteome</keyword>
<keyword evidence="6" id="KW-0067">ATP-binding</keyword>
<feature type="region of interest" description="Disordered" evidence="9">
    <location>
        <begin position="1436"/>
        <end position="1481"/>
    </location>
</feature>
<dbReference type="InterPro" id="IPR001650">
    <property type="entry name" value="Helicase_C-like"/>
</dbReference>
<dbReference type="InterPro" id="IPR036389">
    <property type="entry name" value="RNase_III_sf"/>
</dbReference>
<feature type="compositionally biased region" description="Acidic residues" evidence="9">
    <location>
        <begin position="1440"/>
        <end position="1461"/>
    </location>
</feature>
<evidence type="ECO:0000259" key="13">
    <source>
        <dbReference type="PROSITE" id="PS51327"/>
    </source>
</evidence>
<dbReference type="PROSITE" id="PS00517">
    <property type="entry name" value="RNASE_3_1"/>
    <property type="match status" value="1"/>
</dbReference>
<evidence type="ECO:0000256" key="8">
    <source>
        <dbReference type="PROSITE-ProRule" id="PRU00657"/>
    </source>
</evidence>
<dbReference type="InterPro" id="IPR038248">
    <property type="entry name" value="Dicer_dimer_sf"/>
</dbReference>
<dbReference type="PROSITE" id="PS51194">
    <property type="entry name" value="HELICASE_CTER"/>
    <property type="match status" value="1"/>
</dbReference>
<dbReference type="PANTHER" id="PTHR14950">
    <property type="entry name" value="DICER-RELATED"/>
    <property type="match status" value="1"/>
</dbReference>